<dbReference type="SUPFAM" id="SSF56281">
    <property type="entry name" value="Metallo-hydrolase/oxidoreductase"/>
    <property type="match status" value="1"/>
</dbReference>
<evidence type="ECO:0000256" key="1">
    <source>
        <dbReference type="ARBA" id="ARBA00022759"/>
    </source>
</evidence>
<keyword evidence="1" id="KW-0255">Endonuclease</keyword>
<dbReference type="PANTHER" id="PTHR46018:SF2">
    <property type="entry name" value="ZINC PHOSPHODIESTERASE ELAC PROTEIN 1"/>
    <property type="match status" value="1"/>
</dbReference>
<sequence length="271" mass="31579">MERLIMLGTGNALVTRCYNTCFAIQDDDEYFLVDAGGGNGIMRQLQDADISMAQIHHIFLTHEHTDHLLGMIWMIRMIATKMRREQYEGNLRIYCHSALVETVRTIANLTLPKKFTRLLDHRIQFVPLHEGDTKHILDYDVTFFDILSTKAKQYGFTMRLKNGQKLTCAGDEPLNENCFGYAEGSDWLMHEAFCLYSQRDQYDPYEKHHSTVREACELAAYLNVPNLILYHTEDDNIERRKALYTAEGRLYYKGNLYVPDDLECIELDKEE</sequence>
<name>A0A3E2TT12_9FIRM</name>
<keyword evidence="1" id="KW-0540">Nuclease</keyword>
<dbReference type="AlphaFoldDB" id="A0A3E2TT12"/>
<protein>
    <submittedName>
        <fullName evidence="2">MBL fold metallo-hydrolase</fullName>
    </submittedName>
</protein>
<organism evidence="2 3">
    <name type="scientific">Coprococcus catus</name>
    <dbReference type="NCBI Taxonomy" id="116085"/>
    <lineage>
        <taxon>Bacteria</taxon>
        <taxon>Bacillati</taxon>
        <taxon>Bacillota</taxon>
        <taxon>Clostridia</taxon>
        <taxon>Lachnospirales</taxon>
        <taxon>Lachnospiraceae</taxon>
        <taxon>Coprococcus</taxon>
    </lineage>
</organism>
<comment type="caution">
    <text evidence="2">The sequence shown here is derived from an EMBL/GenBank/DDBJ whole genome shotgun (WGS) entry which is preliminary data.</text>
</comment>
<proteinExistence type="predicted"/>
<dbReference type="PANTHER" id="PTHR46018">
    <property type="entry name" value="ZINC PHOSPHODIESTERASE ELAC PROTEIN 1"/>
    <property type="match status" value="1"/>
</dbReference>
<accession>A0A3E2TT12</accession>
<dbReference type="InterPro" id="IPR036866">
    <property type="entry name" value="RibonucZ/Hydroxyglut_hydro"/>
</dbReference>
<evidence type="ECO:0000313" key="2">
    <source>
        <dbReference type="EMBL" id="RGB82232.1"/>
    </source>
</evidence>
<keyword evidence="2" id="KW-0378">Hydrolase</keyword>
<dbReference type="EMBL" id="QVEP01000002">
    <property type="protein sequence ID" value="RGB82232.1"/>
    <property type="molecule type" value="Genomic_DNA"/>
</dbReference>
<dbReference type="RefSeq" id="WP_015513447.1">
    <property type="nucleotide sequence ID" value="NZ_JAQDKA010000007.1"/>
</dbReference>
<dbReference type="Proteomes" id="UP000260773">
    <property type="component" value="Unassembled WGS sequence"/>
</dbReference>
<dbReference type="GO" id="GO:0042781">
    <property type="term" value="F:3'-tRNA processing endoribonuclease activity"/>
    <property type="evidence" value="ECO:0007669"/>
    <property type="project" value="TreeGrafter"/>
</dbReference>
<gene>
    <name evidence="2" type="ORF">DW070_01560</name>
</gene>
<reference evidence="2 3" key="1">
    <citation type="submission" date="2018-08" db="EMBL/GenBank/DDBJ databases">
        <title>A genome reference for cultivated species of the human gut microbiota.</title>
        <authorList>
            <person name="Zou Y."/>
            <person name="Xue W."/>
            <person name="Luo G."/>
        </authorList>
    </citation>
    <scope>NUCLEOTIDE SEQUENCE [LARGE SCALE GENOMIC DNA]</scope>
    <source>
        <strain evidence="2 3">AF45-17</strain>
    </source>
</reference>
<evidence type="ECO:0000313" key="3">
    <source>
        <dbReference type="Proteomes" id="UP000260773"/>
    </source>
</evidence>
<dbReference type="Gene3D" id="3.60.15.10">
    <property type="entry name" value="Ribonuclease Z/Hydroxyacylglutathione hydrolase-like"/>
    <property type="match status" value="1"/>
</dbReference>
<dbReference type="Pfam" id="PF23023">
    <property type="entry name" value="Anti-Pycsar_Apyc1"/>
    <property type="match status" value="1"/>
</dbReference>